<keyword evidence="7 8" id="KW-0472">Membrane</keyword>
<feature type="transmembrane region" description="Helical" evidence="8">
    <location>
        <begin position="162"/>
        <end position="188"/>
    </location>
</feature>
<feature type="transmembrane region" description="Helical" evidence="8">
    <location>
        <begin position="323"/>
        <end position="343"/>
    </location>
</feature>
<dbReference type="GO" id="GO:0008374">
    <property type="term" value="F:O-acyltransferase activity"/>
    <property type="evidence" value="ECO:0007669"/>
    <property type="project" value="InterPro"/>
</dbReference>
<evidence type="ECO:0000256" key="6">
    <source>
        <dbReference type="ARBA" id="ARBA00022989"/>
    </source>
</evidence>
<dbReference type="OrthoDB" id="1077582at2759"/>
<accession>A0A0C3NQW4</accession>
<keyword evidence="4" id="KW-0808">Transferase</keyword>
<evidence type="ECO:0000259" key="9">
    <source>
        <dbReference type="Pfam" id="PF13813"/>
    </source>
</evidence>
<dbReference type="InterPro" id="IPR044851">
    <property type="entry name" value="Wax_synthase"/>
</dbReference>
<dbReference type="HOGENOM" id="CLU_034105_0_0_1"/>
<dbReference type="GO" id="GO:0006629">
    <property type="term" value="P:lipid metabolic process"/>
    <property type="evidence" value="ECO:0007669"/>
    <property type="project" value="InterPro"/>
</dbReference>
<evidence type="ECO:0000256" key="1">
    <source>
        <dbReference type="ARBA" id="ARBA00004141"/>
    </source>
</evidence>
<evidence type="ECO:0000256" key="3">
    <source>
        <dbReference type="ARBA" id="ARBA00007282"/>
    </source>
</evidence>
<name>A0A0C3NQW4_PISTI</name>
<feature type="transmembrane region" description="Helical" evidence="8">
    <location>
        <begin position="62"/>
        <end position="79"/>
    </location>
</feature>
<evidence type="ECO:0000256" key="5">
    <source>
        <dbReference type="ARBA" id="ARBA00022692"/>
    </source>
</evidence>
<evidence type="ECO:0000256" key="7">
    <source>
        <dbReference type="ARBA" id="ARBA00023136"/>
    </source>
</evidence>
<feature type="transmembrane region" description="Helical" evidence="8">
    <location>
        <begin position="31"/>
        <end position="55"/>
    </location>
</feature>
<evidence type="ECO:0000256" key="2">
    <source>
        <dbReference type="ARBA" id="ARBA00005179"/>
    </source>
</evidence>
<feature type="domain" description="Wax synthase" evidence="9">
    <location>
        <begin position="251"/>
        <end position="327"/>
    </location>
</feature>
<evidence type="ECO:0000256" key="4">
    <source>
        <dbReference type="ARBA" id="ARBA00022679"/>
    </source>
</evidence>
<dbReference type="PANTHER" id="PTHR31595:SF57">
    <property type="entry name" value="OS04G0481900 PROTEIN"/>
    <property type="match status" value="1"/>
</dbReference>
<dbReference type="Pfam" id="PF13813">
    <property type="entry name" value="MBOAT_2"/>
    <property type="match status" value="1"/>
</dbReference>
<sequence>MALAVPSTLLEALWTDILRVPPTSARVPFDIYTFFAYVLPPCLFYQIVAVLVILPGTRMLRIALWPLIVFLALRVVMFVDFSCGNPQWSYLNVGCVMVMFCVVVRTLDWAFVNGPLKRSVRPAPSFVVDAIDLTVNVRGVGWNWSKGIRFPPDTRPSSRLRFAVYTLLSALYHSFICGILHIAVQAFSPETLTVLSGGTIFDDTLPPLIRYARSSIISIVAAFLFYADIQTHYDIGTFIGVAVFQQDPAQWPPLFDAPWKATSLHEFWGYRWHQLLVRRTFIVLGGRPLGFVFGRVGYVTGSFLASGVLHNVMLATLSQSAEWWTMLLSFGMMALGIIVERMFMQMTGRRVGGWIGRVWTMAWLLVWGNSIVDGFARAGLFACWDPFITAAPAKWIVDHYVTALDRWLRARAS</sequence>
<feature type="transmembrane region" description="Helical" evidence="8">
    <location>
        <begin position="208"/>
        <end position="227"/>
    </location>
</feature>
<keyword evidence="6 8" id="KW-1133">Transmembrane helix</keyword>
<dbReference type="GO" id="GO:0016020">
    <property type="term" value="C:membrane"/>
    <property type="evidence" value="ECO:0007669"/>
    <property type="project" value="UniProtKB-SubCell"/>
</dbReference>
<evidence type="ECO:0000313" key="10">
    <source>
        <dbReference type="EMBL" id="KIN97895.1"/>
    </source>
</evidence>
<reference evidence="10 11" key="1">
    <citation type="submission" date="2014-04" db="EMBL/GenBank/DDBJ databases">
        <authorList>
            <consortium name="DOE Joint Genome Institute"/>
            <person name="Kuo A."/>
            <person name="Kohler A."/>
            <person name="Costa M.D."/>
            <person name="Nagy L.G."/>
            <person name="Floudas D."/>
            <person name="Copeland A."/>
            <person name="Barry K.W."/>
            <person name="Cichocki N."/>
            <person name="Veneault-Fourrey C."/>
            <person name="LaButti K."/>
            <person name="Lindquist E.A."/>
            <person name="Lipzen A."/>
            <person name="Lundell T."/>
            <person name="Morin E."/>
            <person name="Murat C."/>
            <person name="Sun H."/>
            <person name="Tunlid A."/>
            <person name="Henrissat B."/>
            <person name="Grigoriev I.V."/>
            <person name="Hibbett D.S."/>
            <person name="Martin F."/>
            <person name="Nordberg H.P."/>
            <person name="Cantor M.N."/>
            <person name="Hua S.X."/>
        </authorList>
    </citation>
    <scope>NUCLEOTIDE SEQUENCE [LARGE SCALE GENOMIC DNA]</scope>
    <source>
        <strain evidence="10 11">Marx 270</strain>
    </source>
</reference>
<evidence type="ECO:0000256" key="8">
    <source>
        <dbReference type="SAM" id="Phobius"/>
    </source>
</evidence>
<dbReference type="InterPro" id="IPR032805">
    <property type="entry name" value="Wax_synthase_dom"/>
</dbReference>
<gene>
    <name evidence="10" type="ORF">M404DRAFT_159318</name>
</gene>
<reference evidence="11" key="2">
    <citation type="submission" date="2015-01" db="EMBL/GenBank/DDBJ databases">
        <title>Evolutionary Origins and Diversification of the Mycorrhizal Mutualists.</title>
        <authorList>
            <consortium name="DOE Joint Genome Institute"/>
            <consortium name="Mycorrhizal Genomics Consortium"/>
            <person name="Kohler A."/>
            <person name="Kuo A."/>
            <person name="Nagy L.G."/>
            <person name="Floudas D."/>
            <person name="Copeland A."/>
            <person name="Barry K.W."/>
            <person name="Cichocki N."/>
            <person name="Veneault-Fourrey C."/>
            <person name="LaButti K."/>
            <person name="Lindquist E.A."/>
            <person name="Lipzen A."/>
            <person name="Lundell T."/>
            <person name="Morin E."/>
            <person name="Murat C."/>
            <person name="Riley R."/>
            <person name="Ohm R."/>
            <person name="Sun H."/>
            <person name="Tunlid A."/>
            <person name="Henrissat B."/>
            <person name="Grigoriev I.V."/>
            <person name="Hibbett D.S."/>
            <person name="Martin F."/>
        </authorList>
    </citation>
    <scope>NUCLEOTIDE SEQUENCE [LARGE SCALE GENOMIC DNA]</scope>
    <source>
        <strain evidence="11">Marx 270</strain>
    </source>
</reference>
<comment type="similarity">
    <text evidence="3">Belongs to the wax synthase family.</text>
</comment>
<dbReference type="STRING" id="870435.A0A0C3NQW4"/>
<protein>
    <recommendedName>
        <fullName evidence="9">Wax synthase domain-containing protein</fullName>
    </recommendedName>
</protein>
<proteinExistence type="inferred from homology"/>
<keyword evidence="11" id="KW-1185">Reference proteome</keyword>
<dbReference type="EMBL" id="KN832022">
    <property type="protein sequence ID" value="KIN97895.1"/>
    <property type="molecule type" value="Genomic_DNA"/>
</dbReference>
<evidence type="ECO:0000313" key="11">
    <source>
        <dbReference type="Proteomes" id="UP000054217"/>
    </source>
</evidence>
<dbReference type="AlphaFoldDB" id="A0A0C3NQW4"/>
<feature type="transmembrane region" description="Helical" evidence="8">
    <location>
        <begin position="91"/>
        <end position="112"/>
    </location>
</feature>
<dbReference type="PANTHER" id="PTHR31595">
    <property type="entry name" value="LONG-CHAIN-ALCOHOL O-FATTY-ACYLTRANSFERASE 3-RELATED"/>
    <property type="match status" value="1"/>
</dbReference>
<organism evidence="10 11">
    <name type="scientific">Pisolithus tinctorius Marx 270</name>
    <dbReference type="NCBI Taxonomy" id="870435"/>
    <lineage>
        <taxon>Eukaryota</taxon>
        <taxon>Fungi</taxon>
        <taxon>Dikarya</taxon>
        <taxon>Basidiomycota</taxon>
        <taxon>Agaricomycotina</taxon>
        <taxon>Agaricomycetes</taxon>
        <taxon>Agaricomycetidae</taxon>
        <taxon>Boletales</taxon>
        <taxon>Sclerodermatineae</taxon>
        <taxon>Pisolithaceae</taxon>
        <taxon>Pisolithus</taxon>
    </lineage>
</organism>
<comment type="pathway">
    <text evidence="2">Secondary metabolite biosynthesis.</text>
</comment>
<dbReference type="Proteomes" id="UP000054217">
    <property type="component" value="Unassembled WGS sequence"/>
</dbReference>
<comment type="subcellular location">
    <subcellularLocation>
        <location evidence="1">Membrane</location>
        <topology evidence="1">Multi-pass membrane protein</topology>
    </subcellularLocation>
</comment>
<dbReference type="InParanoid" id="A0A0C3NQW4"/>
<keyword evidence="5 8" id="KW-0812">Transmembrane</keyword>